<reference evidence="4" key="1">
    <citation type="submission" date="2022-12" db="EMBL/GenBank/DDBJ databases">
        <authorList>
            <person name="Alioto T."/>
            <person name="Alioto T."/>
            <person name="Gomez Garrido J."/>
        </authorList>
    </citation>
    <scope>NUCLEOTIDE SEQUENCE</scope>
</reference>
<name>A0AA35KKS2_9SAUR</name>
<dbReference type="PANTHER" id="PTHR36864:SF1">
    <property type="entry name" value="CANCER-ASSOCIATED GENE 1 PROTEIN"/>
    <property type="match status" value="1"/>
</dbReference>
<evidence type="ECO:0000259" key="3">
    <source>
        <dbReference type="Pfam" id="PF15066"/>
    </source>
</evidence>
<feature type="region of interest" description="Disordered" evidence="2">
    <location>
        <begin position="904"/>
        <end position="929"/>
    </location>
</feature>
<feature type="coiled-coil region" evidence="1">
    <location>
        <begin position="577"/>
        <end position="713"/>
    </location>
</feature>
<evidence type="ECO:0000256" key="2">
    <source>
        <dbReference type="SAM" id="MobiDB-lite"/>
    </source>
</evidence>
<proteinExistence type="predicted"/>
<dbReference type="EMBL" id="OX395132">
    <property type="protein sequence ID" value="CAI5780035.1"/>
    <property type="molecule type" value="Genomic_DNA"/>
</dbReference>
<evidence type="ECO:0000256" key="1">
    <source>
        <dbReference type="SAM" id="Coils"/>
    </source>
</evidence>
<protein>
    <recommendedName>
        <fullName evidence="3">Cancer-associated gene protein 1 N-terminal domain-containing protein</fullName>
    </recommendedName>
</protein>
<keyword evidence="1" id="KW-0175">Coiled coil</keyword>
<feature type="domain" description="Cancer-associated gene protein 1 N-terminal" evidence="3">
    <location>
        <begin position="462"/>
        <end position="694"/>
    </location>
</feature>
<dbReference type="InterPro" id="IPR052686">
    <property type="entry name" value="CAGE1_homolog"/>
</dbReference>
<keyword evidence="5" id="KW-1185">Reference proteome</keyword>
<organism evidence="4 5">
    <name type="scientific">Podarcis lilfordi</name>
    <name type="common">Lilford's wall lizard</name>
    <dbReference type="NCBI Taxonomy" id="74358"/>
    <lineage>
        <taxon>Eukaryota</taxon>
        <taxon>Metazoa</taxon>
        <taxon>Chordata</taxon>
        <taxon>Craniata</taxon>
        <taxon>Vertebrata</taxon>
        <taxon>Euteleostomi</taxon>
        <taxon>Lepidosauria</taxon>
        <taxon>Squamata</taxon>
        <taxon>Bifurcata</taxon>
        <taxon>Unidentata</taxon>
        <taxon>Episquamata</taxon>
        <taxon>Laterata</taxon>
        <taxon>Lacertibaenia</taxon>
        <taxon>Lacertidae</taxon>
        <taxon>Podarcis</taxon>
    </lineage>
</organism>
<dbReference type="AlphaFoldDB" id="A0AA35KKS2"/>
<dbReference type="InterPro" id="IPR029381">
    <property type="entry name" value="CAGE1_N"/>
</dbReference>
<dbReference type="Proteomes" id="UP001178461">
    <property type="component" value="Chromosome 7"/>
</dbReference>
<feature type="compositionally biased region" description="Acidic residues" evidence="2">
    <location>
        <begin position="910"/>
        <end position="923"/>
    </location>
</feature>
<evidence type="ECO:0000313" key="5">
    <source>
        <dbReference type="Proteomes" id="UP001178461"/>
    </source>
</evidence>
<feature type="coiled-coil region" evidence="1">
    <location>
        <begin position="874"/>
        <end position="901"/>
    </location>
</feature>
<gene>
    <name evidence="4" type="ORF">PODLI_1B035835</name>
</gene>
<feature type="region of interest" description="Disordered" evidence="2">
    <location>
        <begin position="361"/>
        <end position="399"/>
    </location>
</feature>
<dbReference type="PANTHER" id="PTHR36864">
    <property type="entry name" value="CANCER-ASSOCIATED GENE 1 PROTEIN"/>
    <property type="match status" value="1"/>
</dbReference>
<evidence type="ECO:0000313" key="4">
    <source>
        <dbReference type="EMBL" id="CAI5780035.1"/>
    </source>
</evidence>
<dbReference type="Pfam" id="PF15066">
    <property type="entry name" value="CAGE1"/>
    <property type="match status" value="1"/>
</dbReference>
<feature type="coiled-coil region" evidence="1">
    <location>
        <begin position="937"/>
        <end position="992"/>
    </location>
</feature>
<sequence>MERLRGLKILCDVGAPLATCAFTNKKLSTAPSEEIGASRKQVAASSGGNLGRSQWIRKTELAHQRRISFCTWEPLTIMSEAVNPVSTSNIYLDLESCSTASEISQNEVQDSVRKSGLDCTLYREDHHSELMFEDFTYDFEDASEKQMSPLSTLRTCPIMKDSSFITEWKECNEGLLDQGESEQQCRMQSWPEEWYRTGEESDPEESQEVTTENAMQAEELLVETSDVPIMEESLLDCIVKESPIVSSFLTQPTGSLLKTDVCAANEDLIVQWNGSNAIEKASDEGNTMETGHHNESTKDFQDSELTVLPNAVDENLDYIRTLVQSNRHLKERLKSNIACCISEEKVDDSILIPEYVENVSEGEHNAEPSPLHSEKSSFVAEEVTQGDRGDKALSSTHSTKSCCLSPYGASDNLWNTLEFSPKQLLLQEGDMDFSKVIKDLELDQQKHLPHILGLQYGSIFSEKTKEIEKLLLEEGDTDLNKIIQALEQGQKRQQIQVMDLYHCDVSLEKRFKEQEVDFFMNHNFIDTIRKMKENTADLIEALGKVTGKKEEAEGCPKCMMGASGNTKDDLQDFGPEKKALALQLEKLSADYRVLQEKHQVEVEEKVKYMAQCKELDCTLRKKEQEIQELNHAVQKLEREASSTMSALHKLRGESEDAQKRSLSLEAELQRQKDERLAEREGLGCRYNMLLAQIKLLQAEFEKERAEMEQMKQQVCAFRTETSGLQEEMAKNREENRFLQLESARWKEQCRQITEPQMLKEQLHSQMIQILRYELGLKREELRKKEEIIERSMHILGRFLLNMKSMHSALSIRDLHSEEDHFNSPYVQKASHLLSKICSLLALAEGLLTCQDTDNQAIAECSTESETAIEVKGKMQRLLFKKKSLEKELRKHKENIAAMRELIINEKASEDPDTEATETGEEESENGKDLPDLLRTKLSEYHKQTDELQAEVTSYEEIIECADKRLEQANSEISDLEKRNQDLEDLIKKFKMNTRKLRQGWSSFFPKMWIQGDFQKLSGTHLVTKGQTIKYAKYDCHCHCSKVGLQMTY</sequence>
<accession>A0AA35KKS2</accession>